<dbReference type="AlphaFoldDB" id="A0A1R0GMQ6"/>
<keyword evidence="2" id="KW-1185">Reference proteome</keyword>
<gene>
    <name evidence="1" type="ORF">AYI68_g7787</name>
</gene>
<organism evidence="1 2">
    <name type="scientific">Smittium mucronatum</name>
    <dbReference type="NCBI Taxonomy" id="133383"/>
    <lineage>
        <taxon>Eukaryota</taxon>
        <taxon>Fungi</taxon>
        <taxon>Fungi incertae sedis</taxon>
        <taxon>Zoopagomycota</taxon>
        <taxon>Kickxellomycotina</taxon>
        <taxon>Harpellomycetes</taxon>
        <taxon>Harpellales</taxon>
        <taxon>Legeriomycetaceae</taxon>
        <taxon>Smittium</taxon>
    </lineage>
</organism>
<accession>A0A1R0GMQ6</accession>
<name>A0A1R0GMQ6_9FUNG</name>
<evidence type="ECO:0000313" key="2">
    <source>
        <dbReference type="Proteomes" id="UP000187455"/>
    </source>
</evidence>
<proteinExistence type="predicted"/>
<protein>
    <submittedName>
        <fullName evidence="1">Uncharacterized protein</fullName>
    </submittedName>
</protein>
<sequence>MFLILTLAFGAQRDLANRAIRSSHLRATTKVIGADLDETNSGCSVQHFVCLACSRLELKCCEITNTRTLTGQKQCVRSIGCE</sequence>
<dbReference type="EMBL" id="LSSL01007116">
    <property type="protein sequence ID" value="OLY78170.1"/>
    <property type="molecule type" value="Genomic_DNA"/>
</dbReference>
<evidence type="ECO:0000313" key="1">
    <source>
        <dbReference type="EMBL" id="OLY78170.1"/>
    </source>
</evidence>
<dbReference type="Proteomes" id="UP000187455">
    <property type="component" value="Unassembled WGS sequence"/>
</dbReference>
<comment type="caution">
    <text evidence="1">The sequence shown here is derived from an EMBL/GenBank/DDBJ whole genome shotgun (WGS) entry which is preliminary data.</text>
</comment>
<reference evidence="1 2" key="1">
    <citation type="journal article" date="2016" name="Mol. Biol. Evol.">
        <title>Genome-Wide Survey of Gut Fungi (Harpellales) Reveals the First Horizontally Transferred Ubiquitin Gene from a Mosquito Host.</title>
        <authorList>
            <person name="Wang Y."/>
            <person name="White M.M."/>
            <person name="Kvist S."/>
            <person name="Moncalvo J.M."/>
        </authorList>
    </citation>
    <scope>NUCLEOTIDE SEQUENCE [LARGE SCALE GENOMIC DNA]</scope>
    <source>
        <strain evidence="1 2">ALG-7-W6</strain>
    </source>
</reference>